<dbReference type="InterPro" id="IPR002110">
    <property type="entry name" value="Ankyrin_rpt"/>
</dbReference>
<dbReference type="InterPro" id="IPR036770">
    <property type="entry name" value="Ankyrin_rpt-contain_sf"/>
</dbReference>
<feature type="repeat" description="ANK" evidence="3">
    <location>
        <begin position="43"/>
        <end position="64"/>
    </location>
</feature>
<dbReference type="SMART" id="SM00248">
    <property type="entry name" value="ANK"/>
    <property type="match status" value="5"/>
</dbReference>
<keyword evidence="2 3" id="KW-0040">ANK repeat</keyword>
<dbReference type="PROSITE" id="PS50088">
    <property type="entry name" value="ANK_REPEAT"/>
    <property type="match status" value="1"/>
</dbReference>
<evidence type="ECO:0000256" key="3">
    <source>
        <dbReference type="PROSITE-ProRule" id="PRU00023"/>
    </source>
</evidence>
<dbReference type="SUPFAM" id="SSF48403">
    <property type="entry name" value="Ankyrin repeat"/>
    <property type="match status" value="1"/>
</dbReference>
<sequence>IYDPLLYENTSTPLHEVAWRGLKDEVQWLLNKFGYSTYHRGLHGWTPLHSASYGGHIEILQLLIHQCHQYGIDPNEDTCHIPPDQPDNSNNTALLYSAMGGHSDLVDFFIERHYSTSQINSVGASLSLLACQSGELALVNKLESLNLFSPDSVTNLGRGILHYTCRSTNEKSVDLLNYLLNQYQLSIGVKDRYGKTPLHIASWFASSSVVEYIVSIQGNEALLVNDND</sequence>
<accession>A0A1X7U1Z3</accession>
<dbReference type="AlphaFoldDB" id="A0A1X7U1Z3"/>
<evidence type="ECO:0000256" key="2">
    <source>
        <dbReference type="ARBA" id="ARBA00023043"/>
    </source>
</evidence>
<proteinExistence type="predicted"/>
<dbReference type="Pfam" id="PF12796">
    <property type="entry name" value="Ank_2"/>
    <property type="match status" value="2"/>
</dbReference>
<dbReference type="EnsemblMetazoa" id="Aqu2.1.21662_001">
    <property type="protein sequence ID" value="Aqu2.1.21662_001"/>
    <property type="gene ID" value="Aqu2.1.21662"/>
</dbReference>
<dbReference type="InParanoid" id="A0A1X7U1Z3"/>
<dbReference type="PANTHER" id="PTHR24198:SF165">
    <property type="entry name" value="ANKYRIN REPEAT-CONTAINING PROTEIN-RELATED"/>
    <property type="match status" value="1"/>
</dbReference>
<protein>
    <submittedName>
        <fullName evidence="4">Uncharacterized protein</fullName>
    </submittedName>
</protein>
<evidence type="ECO:0000313" key="4">
    <source>
        <dbReference type="EnsemblMetazoa" id="Aqu2.1.21662_001"/>
    </source>
</evidence>
<evidence type="ECO:0000256" key="1">
    <source>
        <dbReference type="ARBA" id="ARBA00022737"/>
    </source>
</evidence>
<keyword evidence="1" id="KW-0677">Repeat</keyword>
<reference evidence="4" key="1">
    <citation type="submission" date="2017-05" db="UniProtKB">
        <authorList>
            <consortium name="EnsemblMetazoa"/>
        </authorList>
    </citation>
    <scope>IDENTIFICATION</scope>
</reference>
<dbReference type="STRING" id="400682.A0A1X7U1Z3"/>
<dbReference type="PROSITE" id="PS50297">
    <property type="entry name" value="ANK_REP_REGION"/>
    <property type="match status" value="1"/>
</dbReference>
<dbReference type="Gene3D" id="1.25.40.20">
    <property type="entry name" value="Ankyrin repeat-containing domain"/>
    <property type="match status" value="1"/>
</dbReference>
<organism evidence="4">
    <name type="scientific">Amphimedon queenslandica</name>
    <name type="common">Sponge</name>
    <dbReference type="NCBI Taxonomy" id="400682"/>
    <lineage>
        <taxon>Eukaryota</taxon>
        <taxon>Metazoa</taxon>
        <taxon>Porifera</taxon>
        <taxon>Demospongiae</taxon>
        <taxon>Heteroscleromorpha</taxon>
        <taxon>Haplosclerida</taxon>
        <taxon>Niphatidae</taxon>
        <taxon>Amphimedon</taxon>
    </lineage>
</organism>
<dbReference type="PANTHER" id="PTHR24198">
    <property type="entry name" value="ANKYRIN REPEAT AND PROTEIN KINASE DOMAIN-CONTAINING PROTEIN"/>
    <property type="match status" value="1"/>
</dbReference>
<name>A0A1X7U1Z3_AMPQE</name>